<keyword evidence="4" id="KW-0010">Activator</keyword>
<keyword evidence="2" id="KW-0805">Transcription regulation</keyword>
<name>A0ABP8P0L1_9NOCA</name>
<evidence type="ECO:0000313" key="8">
    <source>
        <dbReference type="Proteomes" id="UP001501183"/>
    </source>
</evidence>
<dbReference type="InterPro" id="IPR036390">
    <property type="entry name" value="WH_DNA-bd_sf"/>
</dbReference>
<dbReference type="PANTHER" id="PTHR30346">
    <property type="entry name" value="TRANSCRIPTIONAL DUAL REGULATOR HCAR-RELATED"/>
    <property type="match status" value="1"/>
</dbReference>
<accession>A0ABP8P0L1</accession>
<evidence type="ECO:0000256" key="4">
    <source>
        <dbReference type="ARBA" id="ARBA00023159"/>
    </source>
</evidence>
<evidence type="ECO:0000256" key="5">
    <source>
        <dbReference type="ARBA" id="ARBA00023163"/>
    </source>
</evidence>
<sequence>MARDTRVNRPLANHREDSMEIRWVHAFVAVAEELHFGRAAARLQMAQSPLSQTIRKLEKDLGVALFERSTRTVSLTAAGHAFLPHAYQLLEGVDTARQAARSSTGGVYGHIRIGFTGVLNHRALPPLTRALRQRYPNIELSLVGRIMTRDAVVQLESGALDLAFVGLPVQSSSVHTRLIRREPFGVVLPTDHRLAGASAIDLAELADEGFVTTPLSAGSSLQETAMRACLDAGFRPRIVQEITDPFMILMLVAAGVGISLMTSGLNEILPPGTVFVPLTGEPIYMNHGIGWPAKGMSDALRVALATSEEILPTPGGDERAN</sequence>
<dbReference type="CDD" id="cd08414">
    <property type="entry name" value="PBP2_LTTR_aromatics_like"/>
    <property type="match status" value="1"/>
</dbReference>
<feature type="domain" description="HTH lysR-type" evidence="6">
    <location>
        <begin position="19"/>
        <end position="76"/>
    </location>
</feature>
<dbReference type="PRINTS" id="PR00039">
    <property type="entry name" value="HTHLYSR"/>
</dbReference>
<dbReference type="PROSITE" id="PS50931">
    <property type="entry name" value="HTH_LYSR"/>
    <property type="match status" value="1"/>
</dbReference>
<keyword evidence="5" id="KW-0804">Transcription</keyword>
<evidence type="ECO:0000313" key="7">
    <source>
        <dbReference type="EMBL" id="GAA4477311.1"/>
    </source>
</evidence>
<proteinExistence type="inferred from homology"/>
<evidence type="ECO:0000256" key="2">
    <source>
        <dbReference type="ARBA" id="ARBA00023015"/>
    </source>
</evidence>
<dbReference type="InterPro" id="IPR000847">
    <property type="entry name" value="LysR_HTH_N"/>
</dbReference>
<organism evidence="7 8">
    <name type="scientific">Rhodococcus olei</name>
    <dbReference type="NCBI Taxonomy" id="2161675"/>
    <lineage>
        <taxon>Bacteria</taxon>
        <taxon>Bacillati</taxon>
        <taxon>Actinomycetota</taxon>
        <taxon>Actinomycetes</taxon>
        <taxon>Mycobacteriales</taxon>
        <taxon>Nocardiaceae</taxon>
        <taxon>Rhodococcus</taxon>
    </lineage>
</organism>
<dbReference type="EMBL" id="BAABFB010000030">
    <property type="protein sequence ID" value="GAA4477311.1"/>
    <property type="molecule type" value="Genomic_DNA"/>
</dbReference>
<evidence type="ECO:0000256" key="3">
    <source>
        <dbReference type="ARBA" id="ARBA00023125"/>
    </source>
</evidence>
<comment type="caution">
    <text evidence="7">The sequence shown here is derived from an EMBL/GenBank/DDBJ whole genome shotgun (WGS) entry which is preliminary data.</text>
</comment>
<dbReference type="InterPro" id="IPR036388">
    <property type="entry name" value="WH-like_DNA-bd_sf"/>
</dbReference>
<dbReference type="Gene3D" id="3.40.190.10">
    <property type="entry name" value="Periplasmic binding protein-like II"/>
    <property type="match status" value="2"/>
</dbReference>
<evidence type="ECO:0000256" key="1">
    <source>
        <dbReference type="ARBA" id="ARBA00009437"/>
    </source>
</evidence>
<evidence type="ECO:0000259" key="6">
    <source>
        <dbReference type="PROSITE" id="PS50931"/>
    </source>
</evidence>
<dbReference type="PANTHER" id="PTHR30346:SF0">
    <property type="entry name" value="HCA OPERON TRANSCRIPTIONAL ACTIVATOR HCAR"/>
    <property type="match status" value="1"/>
</dbReference>
<keyword evidence="8" id="KW-1185">Reference proteome</keyword>
<dbReference type="SUPFAM" id="SSF46785">
    <property type="entry name" value="Winged helix' DNA-binding domain"/>
    <property type="match status" value="1"/>
</dbReference>
<keyword evidence="3" id="KW-0238">DNA-binding</keyword>
<protein>
    <recommendedName>
        <fullName evidence="6">HTH lysR-type domain-containing protein</fullName>
    </recommendedName>
</protein>
<gene>
    <name evidence="7" type="ORF">GCM10023094_19280</name>
</gene>
<dbReference type="Pfam" id="PF00126">
    <property type="entry name" value="HTH_1"/>
    <property type="match status" value="1"/>
</dbReference>
<comment type="similarity">
    <text evidence="1">Belongs to the LysR transcriptional regulatory family.</text>
</comment>
<dbReference type="SUPFAM" id="SSF53850">
    <property type="entry name" value="Periplasmic binding protein-like II"/>
    <property type="match status" value="1"/>
</dbReference>
<dbReference type="Pfam" id="PF03466">
    <property type="entry name" value="LysR_substrate"/>
    <property type="match status" value="1"/>
</dbReference>
<dbReference type="InterPro" id="IPR005119">
    <property type="entry name" value="LysR_subst-bd"/>
</dbReference>
<reference evidence="8" key="1">
    <citation type="journal article" date="2019" name="Int. J. Syst. Evol. Microbiol.">
        <title>The Global Catalogue of Microorganisms (GCM) 10K type strain sequencing project: providing services to taxonomists for standard genome sequencing and annotation.</title>
        <authorList>
            <consortium name="The Broad Institute Genomics Platform"/>
            <consortium name="The Broad Institute Genome Sequencing Center for Infectious Disease"/>
            <person name="Wu L."/>
            <person name="Ma J."/>
        </authorList>
    </citation>
    <scope>NUCLEOTIDE SEQUENCE [LARGE SCALE GENOMIC DNA]</scope>
    <source>
        <strain evidence="8">JCM 32206</strain>
    </source>
</reference>
<dbReference type="Proteomes" id="UP001501183">
    <property type="component" value="Unassembled WGS sequence"/>
</dbReference>
<dbReference type="Gene3D" id="1.10.10.10">
    <property type="entry name" value="Winged helix-like DNA-binding domain superfamily/Winged helix DNA-binding domain"/>
    <property type="match status" value="1"/>
</dbReference>